<comment type="caution">
    <text evidence="2">The sequence shown here is derived from an EMBL/GenBank/DDBJ whole genome shotgun (WGS) entry which is preliminary data.</text>
</comment>
<accession>A0ABN0HCV7</accession>
<dbReference type="EMBL" id="AHOM02000004">
    <property type="protein sequence ID" value="EJZ43538.1"/>
    <property type="molecule type" value="Genomic_DNA"/>
</dbReference>
<keyword evidence="3" id="KW-1185">Reference proteome</keyword>
<dbReference type="Proteomes" id="UP000018720">
    <property type="component" value="Unassembled WGS sequence"/>
</dbReference>
<protein>
    <recommendedName>
        <fullName evidence="4">YggT family protein</fullName>
    </recommendedName>
</protein>
<keyword evidence="1" id="KW-0472">Membrane</keyword>
<keyword evidence="1" id="KW-1133">Transmembrane helix</keyword>
<evidence type="ECO:0000256" key="1">
    <source>
        <dbReference type="SAM" id="Phobius"/>
    </source>
</evidence>
<keyword evidence="1" id="KW-0812">Transmembrane</keyword>
<reference evidence="2 3" key="1">
    <citation type="submission" date="2012-08" db="EMBL/GenBank/DDBJ databases">
        <authorList>
            <person name="Harkins D.M."/>
            <person name="Durkin A.S."/>
            <person name="Selengut J.D."/>
            <person name="Sanka R."/>
            <person name="DePew J."/>
            <person name="Purushe J."/>
            <person name="Matthias M.A."/>
            <person name="Vinetz J.M."/>
            <person name="Sutton G.G."/>
            <person name="Nelson W.C."/>
            <person name="Fouts D.E."/>
        </authorList>
    </citation>
    <scope>NUCLEOTIDE SEQUENCE [LARGE SCALE GENOMIC DNA]</scope>
    <source>
        <strain evidence="2 3">MMD4847</strain>
    </source>
</reference>
<evidence type="ECO:0008006" key="4">
    <source>
        <dbReference type="Google" id="ProtNLM"/>
    </source>
</evidence>
<evidence type="ECO:0000313" key="3">
    <source>
        <dbReference type="Proteomes" id="UP000018720"/>
    </source>
</evidence>
<proteinExistence type="predicted"/>
<sequence>MLNQSLGNFFTGWGTIHFVILLYSLLLRVLGLLAPQYRS</sequence>
<gene>
    <name evidence="2" type="ORF">LEP1GSC178_3183</name>
</gene>
<organism evidence="2 3">
    <name type="scientific">Leptospira licerasiae str. MMD4847</name>
    <dbReference type="NCBI Taxonomy" id="1049971"/>
    <lineage>
        <taxon>Bacteria</taxon>
        <taxon>Pseudomonadati</taxon>
        <taxon>Spirochaetota</taxon>
        <taxon>Spirochaetia</taxon>
        <taxon>Leptospirales</taxon>
        <taxon>Leptospiraceae</taxon>
        <taxon>Leptospira</taxon>
    </lineage>
</organism>
<name>A0ABN0HCV7_9LEPT</name>
<feature type="transmembrane region" description="Helical" evidence="1">
    <location>
        <begin position="12"/>
        <end position="34"/>
    </location>
</feature>
<evidence type="ECO:0000313" key="2">
    <source>
        <dbReference type="EMBL" id="EJZ43538.1"/>
    </source>
</evidence>